<reference evidence="1" key="1">
    <citation type="submission" date="2021-02" db="EMBL/GenBank/DDBJ databases">
        <authorList>
            <person name="Nowell W R."/>
        </authorList>
    </citation>
    <scope>NUCLEOTIDE SEQUENCE</scope>
</reference>
<evidence type="ECO:0000313" key="1">
    <source>
        <dbReference type="EMBL" id="CAF3321577.1"/>
    </source>
</evidence>
<comment type="caution">
    <text evidence="1">The sequence shown here is derived from an EMBL/GenBank/DDBJ whole genome shotgun (WGS) entry which is preliminary data.</text>
</comment>
<dbReference type="Proteomes" id="UP000663838">
    <property type="component" value="Unassembled WGS sequence"/>
</dbReference>
<dbReference type="AlphaFoldDB" id="A0A817TSM2"/>
<evidence type="ECO:0000313" key="2">
    <source>
        <dbReference type="EMBL" id="CAF4605600.1"/>
    </source>
</evidence>
<accession>A0A817TSM2</accession>
<evidence type="ECO:0000313" key="3">
    <source>
        <dbReference type="Proteomes" id="UP000663865"/>
    </source>
</evidence>
<protein>
    <recommendedName>
        <fullName evidence="4">Transposase domain-containing protein</fullName>
    </recommendedName>
</protein>
<dbReference type="EMBL" id="CAJOBS010000578">
    <property type="protein sequence ID" value="CAF4605600.1"/>
    <property type="molecule type" value="Genomic_DNA"/>
</dbReference>
<gene>
    <name evidence="1" type="ORF">KIK155_LOCUS542</name>
    <name evidence="2" type="ORF">TOA249_LOCUS10913</name>
</gene>
<organism evidence="1 3">
    <name type="scientific">Rotaria socialis</name>
    <dbReference type="NCBI Taxonomy" id="392032"/>
    <lineage>
        <taxon>Eukaryota</taxon>
        <taxon>Metazoa</taxon>
        <taxon>Spiralia</taxon>
        <taxon>Gnathifera</taxon>
        <taxon>Rotifera</taxon>
        <taxon>Eurotatoria</taxon>
        <taxon>Bdelloidea</taxon>
        <taxon>Philodinida</taxon>
        <taxon>Philodinidae</taxon>
        <taxon>Rotaria</taxon>
    </lineage>
</organism>
<evidence type="ECO:0008006" key="4">
    <source>
        <dbReference type="Google" id="ProtNLM"/>
    </source>
</evidence>
<proteinExistence type="predicted"/>
<name>A0A817TSM2_9BILA</name>
<dbReference type="EMBL" id="CAJNYV010000011">
    <property type="protein sequence ID" value="CAF3321577.1"/>
    <property type="molecule type" value="Genomic_DNA"/>
</dbReference>
<dbReference type="PANTHER" id="PTHR46579:SF1">
    <property type="entry name" value="F5_8 TYPE C DOMAIN-CONTAINING PROTEIN"/>
    <property type="match status" value="1"/>
</dbReference>
<sequence>MVYHNIKKTLKRVGIVEKKVIRRQYNRTYYAATKQQRHTHYNDIKETSGKEKDLKIILPTIQHLAVTTNSNDSEQVLKTNDYMDANKEHCEDNYSIEYSYESNEQTSMGFDEPYAFCYESDSSSIYELDDDLNDDEDTDKNLNKGLNEEKWKLNSRQYSKTDIATCLCLLKKRHKCSNALLEDLISLLYAIIPDAKTKIPKSLFEIRKLLKIIDDKKQLTLSTSLPPRSSTIVVCQLCEMIAQSTDKCSNIDCSENIGFKLKPYTYTYFNIRRQIEQILQRETKINFQTTSSLSTASSSSSILTDVKDGRIYHDFLSKINIPDCHYITLTLSTDGVQIGTSTEKSLWLITLTINEINKSERFSLHNVIIGGINSCFKKPSRQIMRIMINPIVKELKELESPKGCYIKSLNNKFELYCVHLLGSTNDKPATALLQNIAEPTAAYGCSRCEIKGKTTLSNPLISEKKSKASGTTLNEKKACKETHRIRVFVIEEDQPMPELRSAERYRTIMRLIRTQQFASGVYIEPDIQRGYLGPCLLADLAFFDQGQGFMSDSLHTVYGGAMKKLLSLWFDRKWCTKEKPWTIESKISDINEILKSFCSPSTSVRIPRDLKVHNKYKASEYRSMLLIFYPIFQDILPNKYYDHLKLLVFALHIGENREIEKKDLVTMDLLLKEHVKQFDFFYGERHCVNTIHSIVHCAETVRDYGPLQCYSTFNYESILGAITSTIHGSRKQDREIFNNMEMLRQSSYVALEESHESPLYEYMLKLTRKGYRKPYLTGTFTTTKPVKLKKGEKRYLQKIYLNKSFQVYYRCVYENIQYSSCHWKQSKFDTAIIFRERNTDKLKFAIIDKFIVCEQPEKQLFVQIYKLENEICDSLVVNEITVENSNTAIGKINFTIPIQISSTQIIEKVFFLRRKEKFMFIRLPNQSESS</sequence>
<dbReference type="Proteomes" id="UP000663865">
    <property type="component" value="Unassembled WGS sequence"/>
</dbReference>
<dbReference type="PANTHER" id="PTHR46579">
    <property type="entry name" value="F5/8 TYPE C DOMAIN-CONTAINING PROTEIN-RELATED"/>
    <property type="match status" value="1"/>
</dbReference>